<evidence type="ECO:0000313" key="6">
    <source>
        <dbReference type="Proteomes" id="UP000293671"/>
    </source>
</evidence>
<dbReference type="InterPro" id="IPR050469">
    <property type="entry name" value="Diguanylate_Cyclase"/>
</dbReference>
<sequence>MRLARRAWQLLHVDSVQAAELAERALVRAQAQQDIAAQGRAHLVRGYHLLHFATPAEAIAELERAVRCCDAVADRAGHVLARAGMARSAWRDGRFEDSLQIVLPLRDEGLGLLRNEQRSVLLNTIAGCYSAQGRSEQAFAYMYQALRGTGPARSHGFDVVLHCNLAHELLQIGDYHEALRHVDEGLARCASLNNARLHCVLLINRIICLIELDRTVEALPDIDRVCALPPDATGRGALAAHFETLAIAALHGGDVALGADLVAQAQAQHQVRPLLPEGQLELALATALLAGRHARWREADDHLAQALPLAASDDIDGLSLRVRCLFFLTRAEIQQQCGDVAAALESMRHWKRLHVERARLASQARYQAAALQTELLRLQHKLAENDAQRRTVERARSELQASNEQLSRTVQEVQALQSALREQASRDALTGLFNRRHLNDTLPAMWALAQRDRQPLAVAIIDLDHFKLVNDQHGHDAGDAVLAAFGRLLDGSSRRSDVACRWGGEEFCLLMPRTGAAAAQRKIAALLRRWRAEVFTLGHVRLQGLSFSAGVCDSGAVGESAAALLKAADEALLAAKREGRNRVLLGPVASAAPLGQLTGSGR</sequence>
<dbReference type="GO" id="GO:0043709">
    <property type="term" value="P:cell adhesion involved in single-species biofilm formation"/>
    <property type="evidence" value="ECO:0007669"/>
    <property type="project" value="TreeGrafter"/>
</dbReference>
<keyword evidence="3" id="KW-0175">Coiled coil</keyword>
<reference evidence="5 6" key="1">
    <citation type="submission" date="2019-02" db="EMBL/GenBank/DDBJ databases">
        <title>Genomic Encyclopedia of Type Strains, Phase IV (KMG-IV): sequencing the most valuable type-strain genomes for metagenomic binning, comparative biology and taxonomic classification.</title>
        <authorList>
            <person name="Goeker M."/>
        </authorList>
    </citation>
    <scope>NUCLEOTIDE SEQUENCE [LARGE SCALE GENOMIC DNA]</scope>
    <source>
        <strain evidence="5 6">DSM 19570</strain>
    </source>
</reference>
<dbReference type="Gene3D" id="3.30.70.270">
    <property type="match status" value="1"/>
</dbReference>
<dbReference type="GO" id="GO:1902201">
    <property type="term" value="P:negative regulation of bacterial-type flagellum-dependent cell motility"/>
    <property type="evidence" value="ECO:0007669"/>
    <property type="project" value="TreeGrafter"/>
</dbReference>
<evidence type="ECO:0000259" key="4">
    <source>
        <dbReference type="PROSITE" id="PS50887"/>
    </source>
</evidence>
<evidence type="ECO:0000256" key="2">
    <source>
        <dbReference type="ARBA" id="ARBA00034247"/>
    </source>
</evidence>
<dbReference type="Proteomes" id="UP000293671">
    <property type="component" value="Unassembled WGS sequence"/>
</dbReference>
<dbReference type="SMART" id="SM00267">
    <property type="entry name" value="GGDEF"/>
    <property type="match status" value="1"/>
</dbReference>
<dbReference type="SUPFAM" id="SSF48452">
    <property type="entry name" value="TPR-like"/>
    <property type="match status" value="1"/>
</dbReference>
<dbReference type="InterPro" id="IPR000160">
    <property type="entry name" value="GGDEF_dom"/>
</dbReference>
<name>A0A4Q7VZE2_9BURK</name>
<evidence type="ECO:0000313" key="5">
    <source>
        <dbReference type="EMBL" id="RZU02231.1"/>
    </source>
</evidence>
<organism evidence="5 6">
    <name type="scientific">Rivibacter subsaxonicus</name>
    <dbReference type="NCBI Taxonomy" id="457575"/>
    <lineage>
        <taxon>Bacteria</taxon>
        <taxon>Pseudomonadati</taxon>
        <taxon>Pseudomonadota</taxon>
        <taxon>Betaproteobacteria</taxon>
        <taxon>Burkholderiales</taxon>
        <taxon>Rivibacter</taxon>
    </lineage>
</organism>
<dbReference type="Pfam" id="PF00990">
    <property type="entry name" value="GGDEF"/>
    <property type="match status" value="1"/>
</dbReference>
<dbReference type="AlphaFoldDB" id="A0A4Q7VZE2"/>
<dbReference type="SUPFAM" id="SSF55073">
    <property type="entry name" value="Nucleotide cyclase"/>
    <property type="match status" value="1"/>
</dbReference>
<proteinExistence type="predicted"/>
<feature type="domain" description="GGDEF" evidence="4">
    <location>
        <begin position="454"/>
        <end position="588"/>
    </location>
</feature>
<evidence type="ECO:0000256" key="1">
    <source>
        <dbReference type="ARBA" id="ARBA00012528"/>
    </source>
</evidence>
<dbReference type="NCBIfam" id="TIGR00254">
    <property type="entry name" value="GGDEF"/>
    <property type="match status" value="1"/>
</dbReference>
<dbReference type="PROSITE" id="PS50887">
    <property type="entry name" value="GGDEF"/>
    <property type="match status" value="1"/>
</dbReference>
<evidence type="ECO:0000256" key="3">
    <source>
        <dbReference type="SAM" id="Coils"/>
    </source>
</evidence>
<dbReference type="GO" id="GO:0052621">
    <property type="term" value="F:diguanylate cyclase activity"/>
    <property type="evidence" value="ECO:0007669"/>
    <property type="project" value="UniProtKB-EC"/>
</dbReference>
<keyword evidence="6" id="KW-1185">Reference proteome</keyword>
<dbReference type="CDD" id="cd01949">
    <property type="entry name" value="GGDEF"/>
    <property type="match status" value="1"/>
</dbReference>
<feature type="coiled-coil region" evidence="3">
    <location>
        <begin position="368"/>
        <end position="423"/>
    </location>
</feature>
<dbReference type="EC" id="2.7.7.65" evidence="1"/>
<comment type="catalytic activity">
    <reaction evidence="2">
        <text>2 GTP = 3',3'-c-di-GMP + 2 diphosphate</text>
        <dbReference type="Rhea" id="RHEA:24898"/>
        <dbReference type="ChEBI" id="CHEBI:33019"/>
        <dbReference type="ChEBI" id="CHEBI:37565"/>
        <dbReference type="ChEBI" id="CHEBI:58805"/>
        <dbReference type="EC" id="2.7.7.65"/>
    </reaction>
</comment>
<dbReference type="FunFam" id="3.30.70.270:FF:000001">
    <property type="entry name" value="Diguanylate cyclase domain protein"/>
    <property type="match status" value="1"/>
</dbReference>
<dbReference type="PANTHER" id="PTHR45138:SF9">
    <property type="entry name" value="DIGUANYLATE CYCLASE DGCM-RELATED"/>
    <property type="match status" value="1"/>
</dbReference>
<comment type="caution">
    <text evidence="5">The sequence shown here is derived from an EMBL/GenBank/DDBJ whole genome shotgun (WGS) entry which is preliminary data.</text>
</comment>
<dbReference type="InterPro" id="IPR029787">
    <property type="entry name" value="Nucleotide_cyclase"/>
</dbReference>
<dbReference type="InterPro" id="IPR011990">
    <property type="entry name" value="TPR-like_helical_dom_sf"/>
</dbReference>
<dbReference type="InterPro" id="IPR043128">
    <property type="entry name" value="Rev_trsase/Diguanyl_cyclase"/>
</dbReference>
<dbReference type="EMBL" id="SHKP01000004">
    <property type="protein sequence ID" value="RZU02231.1"/>
    <property type="molecule type" value="Genomic_DNA"/>
</dbReference>
<protein>
    <recommendedName>
        <fullName evidence="1">diguanylate cyclase</fullName>
        <ecNumber evidence="1">2.7.7.65</ecNumber>
    </recommendedName>
</protein>
<dbReference type="GO" id="GO:0005886">
    <property type="term" value="C:plasma membrane"/>
    <property type="evidence" value="ECO:0007669"/>
    <property type="project" value="TreeGrafter"/>
</dbReference>
<dbReference type="PANTHER" id="PTHR45138">
    <property type="entry name" value="REGULATORY COMPONENTS OF SENSORY TRANSDUCTION SYSTEM"/>
    <property type="match status" value="1"/>
</dbReference>
<gene>
    <name evidence="5" type="ORF">EV670_0252</name>
</gene>
<dbReference type="Gene3D" id="1.25.40.10">
    <property type="entry name" value="Tetratricopeptide repeat domain"/>
    <property type="match status" value="2"/>
</dbReference>
<accession>A0A4Q7VZE2</accession>